<feature type="compositionally biased region" description="Basic and acidic residues" evidence="1">
    <location>
        <begin position="25"/>
        <end position="38"/>
    </location>
</feature>
<dbReference type="Pfam" id="PF01713">
    <property type="entry name" value="Smr"/>
    <property type="match status" value="1"/>
</dbReference>
<accession>A0A365U7Q2</accession>
<dbReference type="PANTHER" id="PTHR35562:SF2">
    <property type="entry name" value="DNA ENDONUCLEASE SMRA-RELATED"/>
    <property type="match status" value="1"/>
</dbReference>
<dbReference type="RefSeq" id="WP_113289701.1">
    <property type="nucleotide sequence ID" value="NZ_QNTQ01000010.1"/>
</dbReference>
<proteinExistence type="predicted"/>
<dbReference type="Proteomes" id="UP000253370">
    <property type="component" value="Unassembled WGS sequence"/>
</dbReference>
<protein>
    <submittedName>
        <fullName evidence="3">DNA mismatch repair protein MutS</fullName>
    </submittedName>
</protein>
<dbReference type="SUPFAM" id="SSF160443">
    <property type="entry name" value="SMR domain-like"/>
    <property type="match status" value="1"/>
</dbReference>
<feature type="compositionally biased region" description="Basic and acidic residues" evidence="1">
    <location>
        <begin position="79"/>
        <end position="91"/>
    </location>
</feature>
<comment type="caution">
    <text evidence="3">The sequence shown here is derived from an EMBL/GenBank/DDBJ whole genome shotgun (WGS) entry which is preliminary data.</text>
</comment>
<evidence type="ECO:0000256" key="1">
    <source>
        <dbReference type="SAM" id="MobiDB-lite"/>
    </source>
</evidence>
<dbReference type="EMBL" id="QNTQ01000010">
    <property type="protein sequence ID" value="RBI84662.1"/>
    <property type="molecule type" value="Genomic_DNA"/>
</dbReference>
<keyword evidence="4" id="KW-1185">Reference proteome</keyword>
<dbReference type="PROSITE" id="PS50828">
    <property type="entry name" value="SMR"/>
    <property type="match status" value="1"/>
</dbReference>
<gene>
    <name evidence="3" type="ORF">DRV85_11975</name>
</gene>
<dbReference type="Gene3D" id="3.30.1370.110">
    <property type="match status" value="1"/>
</dbReference>
<evidence type="ECO:0000313" key="3">
    <source>
        <dbReference type="EMBL" id="RBI84662.1"/>
    </source>
</evidence>
<reference evidence="3 4" key="1">
    <citation type="submission" date="2018-07" db="EMBL/GenBank/DDBJ databases">
        <title>Rhodosalinus sp. strain E84T genomic sequence and assembly.</title>
        <authorList>
            <person name="Liu Z.-W."/>
            <person name="Lu D.-C."/>
        </authorList>
    </citation>
    <scope>NUCLEOTIDE SEQUENCE [LARGE SCALE GENOMIC DNA]</scope>
    <source>
        <strain evidence="3 4">E84</strain>
    </source>
</reference>
<dbReference type="PANTHER" id="PTHR35562">
    <property type="entry name" value="DNA ENDONUCLEASE SMRA-RELATED"/>
    <property type="match status" value="1"/>
</dbReference>
<name>A0A365U7Q2_9RHOB</name>
<evidence type="ECO:0000313" key="4">
    <source>
        <dbReference type="Proteomes" id="UP000253370"/>
    </source>
</evidence>
<sequence>MSRRRLRPDELALWHEVAKTAQPLDRARPAPQRDDAPKRTAPAARRSQTQERPAPSPFRIGQSASGGTGAHDLAPSVSERVKSEPLRMDRKTHQRMKRGRLDPEARIDLHGMRADEAHAALQSFILSAYAQGRRLVLVITGKGRRSEDEGPIPRRPGVLRHQLPHWLSTPPLAGCVLQIREAHLKHGGAGAFYVYLRRRR</sequence>
<dbReference type="InterPro" id="IPR002625">
    <property type="entry name" value="Smr_dom"/>
</dbReference>
<dbReference type="InterPro" id="IPR036063">
    <property type="entry name" value="Smr_dom_sf"/>
</dbReference>
<organism evidence="3 4">
    <name type="scientific">Rhodosalinus halophilus</name>
    <dbReference type="NCBI Taxonomy" id="2259333"/>
    <lineage>
        <taxon>Bacteria</taxon>
        <taxon>Pseudomonadati</taxon>
        <taxon>Pseudomonadota</taxon>
        <taxon>Alphaproteobacteria</taxon>
        <taxon>Rhodobacterales</taxon>
        <taxon>Paracoccaceae</taxon>
        <taxon>Rhodosalinus</taxon>
    </lineage>
</organism>
<feature type="region of interest" description="Disordered" evidence="1">
    <location>
        <begin position="17"/>
        <end position="98"/>
    </location>
</feature>
<dbReference type="SMART" id="SM00463">
    <property type="entry name" value="SMR"/>
    <property type="match status" value="1"/>
</dbReference>
<evidence type="ECO:0000259" key="2">
    <source>
        <dbReference type="PROSITE" id="PS50828"/>
    </source>
</evidence>
<dbReference type="OrthoDB" id="7165597at2"/>
<feature type="domain" description="Smr" evidence="2">
    <location>
        <begin position="107"/>
        <end position="197"/>
    </location>
</feature>
<dbReference type="AlphaFoldDB" id="A0A365U7Q2"/>